<proteinExistence type="predicted"/>
<feature type="domain" description="CHK kinase-like" evidence="1">
    <location>
        <begin position="118"/>
        <end position="311"/>
    </location>
</feature>
<reference evidence="2 3" key="1">
    <citation type="submission" date="2023-03" db="EMBL/GenBank/DDBJ databases">
        <title>High recombination rates correlate with genetic variation in Cardiocondyla obscurior ants.</title>
        <authorList>
            <person name="Errbii M."/>
        </authorList>
    </citation>
    <scope>NUCLEOTIDE SEQUENCE [LARGE SCALE GENOMIC DNA]</scope>
    <source>
        <strain evidence="2">Alpha-2009</strain>
        <tissue evidence="2">Whole body</tissue>
    </source>
</reference>
<dbReference type="EMBL" id="JADYXP020000007">
    <property type="protein sequence ID" value="KAL0120049.1"/>
    <property type="molecule type" value="Genomic_DNA"/>
</dbReference>
<name>A0AAW2FY75_9HYME</name>
<evidence type="ECO:0000313" key="3">
    <source>
        <dbReference type="Proteomes" id="UP001430953"/>
    </source>
</evidence>
<comment type="caution">
    <text evidence="2">The sequence shown here is derived from an EMBL/GenBank/DDBJ whole genome shotgun (WGS) entry which is preliminary data.</text>
</comment>
<dbReference type="Proteomes" id="UP001430953">
    <property type="component" value="Unassembled WGS sequence"/>
</dbReference>
<dbReference type="Gene3D" id="3.90.1200.10">
    <property type="match status" value="1"/>
</dbReference>
<dbReference type="PANTHER" id="PTHR11012">
    <property type="entry name" value="PROTEIN KINASE-LIKE DOMAIN-CONTAINING"/>
    <property type="match status" value="1"/>
</dbReference>
<accession>A0AAW2FY75</accession>
<dbReference type="Pfam" id="PF02958">
    <property type="entry name" value="EcKL"/>
    <property type="match status" value="1"/>
</dbReference>
<evidence type="ECO:0000313" key="2">
    <source>
        <dbReference type="EMBL" id="KAL0120049.1"/>
    </source>
</evidence>
<sequence length="399" mass="46639">MSHAEGIEKSNKEVITKIIEGLKQNGDEVRCEFSKQNVNIMSNIYYICVKFKRKTNGQSEKLSVLLKRPIQIEEIREMVHNDFQFHNEILFYRMYAQPNDNFARCFYIDERPPTDSVIVLENVNERGYYSCPRTYHVPLEYTLAAMREMGRFHGKGYAMKVLQREKFFAIVKQLQEARFDTAYPFKDYIDIIATRTVEYLRERDYDAAFCDKMEATFSQAFTEVMMKTVEPLEPLSTLCHGDFTANNVLFKTEENGQCRAILIDFAFIRYSTPVVDLSTYICLSCSDDMMREKFFEIIRAYHDALKDYLLEAGIWDAEKYSYEALLDDYRRGALFGFIIATYFLPVLMGYETAGFETLTNVSYDERAHRSKQLGGDDMSKILADMLLCLKELGCLKQYF</sequence>
<dbReference type="InterPro" id="IPR011009">
    <property type="entry name" value="Kinase-like_dom_sf"/>
</dbReference>
<keyword evidence="3" id="KW-1185">Reference proteome</keyword>
<protein>
    <recommendedName>
        <fullName evidence="1">CHK kinase-like domain-containing protein</fullName>
    </recommendedName>
</protein>
<organism evidence="2 3">
    <name type="scientific">Cardiocondyla obscurior</name>
    <dbReference type="NCBI Taxonomy" id="286306"/>
    <lineage>
        <taxon>Eukaryota</taxon>
        <taxon>Metazoa</taxon>
        <taxon>Ecdysozoa</taxon>
        <taxon>Arthropoda</taxon>
        <taxon>Hexapoda</taxon>
        <taxon>Insecta</taxon>
        <taxon>Pterygota</taxon>
        <taxon>Neoptera</taxon>
        <taxon>Endopterygota</taxon>
        <taxon>Hymenoptera</taxon>
        <taxon>Apocrita</taxon>
        <taxon>Aculeata</taxon>
        <taxon>Formicoidea</taxon>
        <taxon>Formicidae</taxon>
        <taxon>Myrmicinae</taxon>
        <taxon>Cardiocondyla</taxon>
    </lineage>
</organism>
<dbReference type="SUPFAM" id="SSF56112">
    <property type="entry name" value="Protein kinase-like (PK-like)"/>
    <property type="match status" value="1"/>
</dbReference>
<dbReference type="AlphaFoldDB" id="A0AAW2FY75"/>
<dbReference type="InterPro" id="IPR004119">
    <property type="entry name" value="EcKL"/>
</dbReference>
<gene>
    <name evidence="2" type="ORF">PUN28_008021</name>
</gene>
<dbReference type="InterPro" id="IPR015897">
    <property type="entry name" value="CHK_kinase-like"/>
</dbReference>
<dbReference type="PANTHER" id="PTHR11012:SF8">
    <property type="entry name" value="JUVENILE HORMONE-INDUCIBLE PROTEIN 26"/>
    <property type="match status" value="1"/>
</dbReference>
<evidence type="ECO:0000259" key="1">
    <source>
        <dbReference type="SMART" id="SM00587"/>
    </source>
</evidence>
<dbReference type="SMART" id="SM00587">
    <property type="entry name" value="CHK"/>
    <property type="match status" value="1"/>
</dbReference>